<keyword evidence="2" id="KW-0732">Signal</keyword>
<keyword evidence="1" id="KW-0812">Transmembrane</keyword>
<dbReference type="Proteomes" id="UP000199423">
    <property type="component" value="Unassembled WGS sequence"/>
</dbReference>
<feature type="signal peptide" evidence="2">
    <location>
        <begin position="1"/>
        <end position="26"/>
    </location>
</feature>
<accession>A0A1I7N4G5</accession>
<feature type="transmembrane region" description="Helical" evidence="1">
    <location>
        <begin position="92"/>
        <end position="111"/>
    </location>
</feature>
<dbReference type="RefSeq" id="WP_092865625.1">
    <property type="nucleotide sequence ID" value="NZ_FPCH01000001.1"/>
</dbReference>
<keyword evidence="1" id="KW-0472">Membrane</keyword>
<keyword evidence="4" id="KW-1185">Reference proteome</keyword>
<dbReference type="STRING" id="51670.SAMN04488557_1276"/>
<evidence type="ECO:0000256" key="1">
    <source>
        <dbReference type="SAM" id="Phobius"/>
    </source>
</evidence>
<evidence type="ECO:0000313" key="3">
    <source>
        <dbReference type="EMBL" id="SFV29544.1"/>
    </source>
</evidence>
<evidence type="ECO:0000313" key="4">
    <source>
        <dbReference type="Proteomes" id="UP000199423"/>
    </source>
</evidence>
<dbReference type="InterPro" id="IPR007038">
    <property type="entry name" value="HupE_UreJ"/>
</dbReference>
<dbReference type="AlphaFoldDB" id="A0A1I7N4G5"/>
<feature type="transmembrane region" description="Helical" evidence="1">
    <location>
        <begin position="36"/>
        <end position="60"/>
    </location>
</feature>
<proteinExistence type="predicted"/>
<protein>
    <submittedName>
        <fullName evidence="3">Urease accessory protein</fullName>
    </submittedName>
</protein>
<feature type="transmembrane region" description="Helical" evidence="1">
    <location>
        <begin position="182"/>
        <end position="202"/>
    </location>
</feature>
<feature type="transmembrane region" description="Helical" evidence="1">
    <location>
        <begin position="147"/>
        <end position="170"/>
    </location>
</feature>
<dbReference type="EMBL" id="FPCH01000001">
    <property type="protein sequence ID" value="SFV29544.1"/>
    <property type="molecule type" value="Genomic_DNA"/>
</dbReference>
<dbReference type="PIRSF" id="PIRSF016919">
    <property type="entry name" value="HupE_UreJ"/>
    <property type="match status" value="1"/>
</dbReference>
<evidence type="ECO:0000256" key="2">
    <source>
        <dbReference type="SAM" id="SignalP"/>
    </source>
</evidence>
<organism evidence="3 4">
    <name type="scientific">Hyphomicrobium facile</name>
    <dbReference type="NCBI Taxonomy" id="51670"/>
    <lineage>
        <taxon>Bacteria</taxon>
        <taxon>Pseudomonadati</taxon>
        <taxon>Pseudomonadota</taxon>
        <taxon>Alphaproteobacteria</taxon>
        <taxon>Hyphomicrobiales</taxon>
        <taxon>Hyphomicrobiaceae</taxon>
        <taxon>Hyphomicrobium</taxon>
    </lineage>
</organism>
<feature type="transmembrane region" description="Helical" evidence="1">
    <location>
        <begin position="118"/>
        <end position="135"/>
    </location>
</feature>
<name>A0A1I7N4G5_9HYPH</name>
<dbReference type="Pfam" id="PF04955">
    <property type="entry name" value="HupE_UreJ"/>
    <property type="match status" value="1"/>
</dbReference>
<feature type="transmembrane region" description="Helical" evidence="1">
    <location>
        <begin position="67"/>
        <end position="86"/>
    </location>
</feature>
<keyword evidence="1" id="KW-1133">Transmembrane helix</keyword>
<gene>
    <name evidence="3" type="ORF">SAMN04488557_1276</name>
</gene>
<reference evidence="4" key="1">
    <citation type="submission" date="2016-10" db="EMBL/GenBank/DDBJ databases">
        <authorList>
            <person name="Varghese N."/>
            <person name="Submissions S."/>
        </authorList>
    </citation>
    <scope>NUCLEOTIDE SEQUENCE [LARGE SCALE GENOMIC DNA]</scope>
    <source>
        <strain evidence="4">DSM 1565</strain>
    </source>
</reference>
<sequence>MKIASLKASLALATIFALMPLAPAFAHTGTGTSAGLLSGFMHPITGVDHLVAMVAVGLWGAQLGNPAIWILPIAFPLVMAIGGLFGVSGFDLPFTEIMIAISGIALGLAVAMNIRPPLWVAALLVSVFAVFHGYAHGRELPEAADPLAFGVGFVVATGLLHLCGIVIGVLTRWPAGAQLVRASGAAIGAIGGYFLLSAMGLVA</sequence>
<dbReference type="OrthoDB" id="9808192at2"/>
<feature type="chain" id="PRO_5011567864" evidence="2">
    <location>
        <begin position="27"/>
        <end position="203"/>
    </location>
</feature>